<sequence length="451" mass="48059">MPKSLSYRETLSGSALRSATEEGARADSSALTSVTLGPRAHLVNPDTFVVIFLRGGADGLNIVVPYGDEDYYRLRPTLAIPKARGSQGSLNGCALPLDDFFGLHPALAPLLPAWREGQLALVHAVGSGDHTRSHFQAMAAMERGLAEDGGGAASGWLARHLLTTEGKEAAPLRAVAVSDTLPESLRGAPGATVLQSLADFSLSNAYSLPTGSHNRVFHKELQAERLAALQQTLHQMYDITGAQSSEERVLMQAGTASLKAMEAIQKLDPEHYRPDHGAVYPKDDIGHGLQQVACLIKGRIGLEVACLDTTGWDTHVEQGGAVGWQASRLSALAKALAAFWRDLGALMAEVTVVVMTEFGRRAYENAAGGTDHGRAGVMMVMGGGIRGGKVFAKWPGLQTEQLEGPGDLKVTTDYRDVLADILLHRLRNAQIGSVFPNFEPHLLGLSLPKAV</sequence>
<gene>
    <name evidence="1" type="ORF">CCALI_00843</name>
</gene>
<dbReference type="PATRIC" id="fig|1303518.3.peg.851"/>
<dbReference type="PANTHER" id="PTHR43737">
    <property type="entry name" value="BLL7424 PROTEIN"/>
    <property type="match status" value="1"/>
</dbReference>
<dbReference type="AlphaFoldDB" id="S0ETB4"/>
<organism evidence="1 2">
    <name type="scientific">Chthonomonas calidirosea (strain DSM 23976 / ICMP 18418 / T49)</name>
    <dbReference type="NCBI Taxonomy" id="1303518"/>
    <lineage>
        <taxon>Bacteria</taxon>
        <taxon>Bacillati</taxon>
        <taxon>Armatimonadota</taxon>
        <taxon>Chthonomonadia</taxon>
        <taxon>Chthonomonadales</taxon>
        <taxon>Chthonomonadaceae</taxon>
        <taxon>Chthonomonas</taxon>
    </lineage>
</organism>
<dbReference type="Pfam" id="PF07394">
    <property type="entry name" value="DUF1501"/>
    <property type="match status" value="1"/>
</dbReference>
<dbReference type="EMBL" id="HF951689">
    <property type="protein sequence ID" value="CCW34666.1"/>
    <property type="molecule type" value="Genomic_DNA"/>
</dbReference>
<name>S0ETB4_CHTCT</name>
<dbReference type="RefSeq" id="WP_016482221.1">
    <property type="nucleotide sequence ID" value="NC_021487.1"/>
</dbReference>
<dbReference type="Proteomes" id="UP000014227">
    <property type="component" value="Chromosome I"/>
</dbReference>
<proteinExistence type="predicted"/>
<accession>S0ETB4</accession>
<dbReference type="InterPro" id="IPR010869">
    <property type="entry name" value="DUF1501"/>
</dbReference>
<protein>
    <submittedName>
        <fullName evidence="1">Uncharacterized protein conserved in bacteria</fullName>
    </submittedName>
</protein>
<dbReference type="HOGENOM" id="CLU_032896_3_1_0"/>
<dbReference type="OrthoDB" id="9779968at2"/>
<dbReference type="InParanoid" id="S0ETB4"/>
<dbReference type="KEGG" id="ccz:CCALI_00843"/>
<dbReference type="eggNOG" id="COG4102">
    <property type="taxonomic scope" value="Bacteria"/>
</dbReference>
<evidence type="ECO:0000313" key="2">
    <source>
        <dbReference type="Proteomes" id="UP000014227"/>
    </source>
</evidence>
<keyword evidence="2" id="KW-1185">Reference proteome</keyword>
<dbReference type="STRING" id="454171.CP488_00313"/>
<dbReference type="PANTHER" id="PTHR43737:SF1">
    <property type="entry name" value="DUF1501 DOMAIN-CONTAINING PROTEIN"/>
    <property type="match status" value="1"/>
</dbReference>
<evidence type="ECO:0000313" key="1">
    <source>
        <dbReference type="EMBL" id="CCW34666.1"/>
    </source>
</evidence>
<reference evidence="2" key="1">
    <citation type="submission" date="2013-03" db="EMBL/GenBank/DDBJ databases">
        <title>Genome sequence of Chthonomonas calidirosea, the first sequenced genome from the Armatimonadetes phylum (formally candidate division OP10).</title>
        <authorList>
            <person name="Lee K.C.Y."/>
            <person name="Morgan X.C."/>
            <person name="Dunfield P.F."/>
            <person name="Tamas I."/>
            <person name="Houghton K.M."/>
            <person name="Vyssotski M."/>
            <person name="Ryan J.L.J."/>
            <person name="Lagutin K."/>
            <person name="McDonald I.R."/>
            <person name="Stott M.B."/>
        </authorList>
    </citation>
    <scope>NUCLEOTIDE SEQUENCE [LARGE SCALE GENOMIC DNA]</scope>
    <source>
        <strain evidence="2">DSM 23976 / ICMP 18418 / T49</strain>
    </source>
</reference>